<dbReference type="EMBL" id="VXIV02002901">
    <property type="protein sequence ID" value="KAF6022113.1"/>
    <property type="molecule type" value="Genomic_DNA"/>
</dbReference>
<protein>
    <submittedName>
        <fullName evidence="2">Uncharacterized protein</fullName>
    </submittedName>
</protein>
<reference evidence="2" key="1">
    <citation type="submission" date="2020-06" db="EMBL/GenBank/DDBJ databases">
        <title>Draft genome of Bugula neritina, a colonial animal packing powerful symbionts and potential medicines.</title>
        <authorList>
            <person name="Rayko M."/>
        </authorList>
    </citation>
    <scope>NUCLEOTIDE SEQUENCE [LARGE SCALE GENOMIC DNA]</scope>
    <source>
        <strain evidence="2">Kwan_BN1</strain>
    </source>
</reference>
<sequence>MRPKSQNSGTFVVNEEDYQMTSQSPTRAMPLVKPAKHSKSLKKQEKKLEREKKVINAAKAALSEFEGHRLPAVTEKADLFNPRYQVLAGAHASIRRMKSDSLMTHRQQGDRGDNHQSESKWSIDYQYFETSANDSSEFHASAIHDISDVAFPSTAELTKSSIGNVTSNSSGNYDTNSFDRLEVIGLENPGFDGSDSESICSSEAAKTPNYEKEHLSEYDVNLSVTIPSDEFYKPDYENDLNISLSKSVKTGVTIASEGNSRSSTLVLPKHRFPSTNPSPRNIQVTEDTCLDSLKKDKVGTKSQESPYAVIYKVEKSLTFDDTPVTNIDDLITMEDVSVPSDDETYSSSSLSVADDNFSYRLCADTPL</sequence>
<dbReference type="AlphaFoldDB" id="A0A7J7J7T4"/>
<dbReference type="Proteomes" id="UP000593567">
    <property type="component" value="Unassembled WGS sequence"/>
</dbReference>
<accession>A0A7J7J7T4</accession>
<evidence type="ECO:0000313" key="3">
    <source>
        <dbReference type="Proteomes" id="UP000593567"/>
    </source>
</evidence>
<organism evidence="2 3">
    <name type="scientific">Bugula neritina</name>
    <name type="common">Brown bryozoan</name>
    <name type="synonym">Sertularia neritina</name>
    <dbReference type="NCBI Taxonomy" id="10212"/>
    <lineage>
        <taxon>Eukaryota</taxon>
        <taxon>Metazoa</taxon>
        <taxon>Spiralia</taxon>
        <taxon>Lophotrochozoa</taxon>
        <taxon>Bryozoa</taxon>
        <taxon>Gymnolaemata</taxon>
        <taxon>Cheilostomatida</taxon>
        <taxon>Flustrina</taxon>
        <taxon>Buguloidea</taxon>
        <taxon>Bugulidae</taxon>
        <taxon>Bugula</taxon>
    </lineage>
</organism>
<gene>
    <name evidence="2" type="ORF">EB796_019580</name>
</gene>
<keyword evidence="3" id="KW-1185">Reference proteome</keyword>
<evidence type="ECO:0000313" key="2">
    <source>
        <dbReference type="EMBL" id="KAF6022113.1"/>
    </source>
</evidence>
<name>A0A7J7J7T4_BUGNE</name>
<feature type="compositionally biased region" description="Polar residues" evidence="1">
    <location>
        <begin position="1"/>
        <end position="11"/>
    </location>
</feature>
<feature type="region of interest" description="Disordered" evidence="1">
    <location>
        <begin position="1"/>
        <end position="49"/>
    </location>
</feature>
<comment type="caution">
    <text evidence="2">The sequence shown here is derived from an EMBL/GenBank/DDBJ whole genome shotgun (WGS) entry which is preliminary data.</text>
</comment>
<proteinExistence type="predicted"/>
<evidence type="ECO:0000256" key="1">
    <source>
        <dbReference type="SAM" id="MobiDB-lite"/>
    </source>
</evidence>